<evidence type="ECO:0000256" key="5">
    <source>
        <dbReference type="ARBA" id="ARBA00012763"/>
    </source>
</evidence>
<keyword evidence="11" id="KW-0411">Iron-sulfur</keyword>
<dbReference type="Proteomes" id="UP000663854">
    <property type="component" value="Unassembled WGS sequence"/>
</dbReference>
<reference evidence="14" key="1">
    <citation type="submission" date="2021-02" db="EMBL/GenBank/DDBJ databases">
        <authorList>
            <person name="Nowell W R."/>
        </authorList>
    </citation>
    <scope>NUCLEOTIDE SEQUENCE</scope>
</reference>
<dbReference type="AlphaFoldDB" id="A0A813X2N9"/>
<dbReference type="SUPFAM" id="SSF50022">
    <property type="entry name" value="ISP domain"/>
    <property type="match status" value="1"/>
</dbReference>
<dbReference type="Pfam" id="PF00848">
    <property type="entry name" value="Ring_hydroxyl_A"/>
    <property type="match status" value="1"/>
</dbReference>
<dbReference type="PROSITE" id="PS51296">
    <property type="entry name" value="RIESKE"/>
    <property type="match status" value="1"/>
</dbReference>
<evidence type="ECO:0000313" key="15">
    <source>
        <dbReference type="EMBL" id="CAF1044532.1"/>
    </source>
</evidence>
<evidence type="ECO:0000256" key="6">
    <source>
        <dbReference type="ARBA" id="ARBA00014931"/>
    </source>
</evidence>
<dbReference type="InterPro" id="IPR017941">
    <property type="entry name" value="Rieske_2Fe-2S"/>
</dbReference>
<comment type="function">
    <text evidence="2">Catalyzes the first step of the osmoprotectant glycine betaine synthesis.</text>
</comment>
<evidence type="ECO:0000256" key="7">
    <source>
        <dbReference type="ARBA" id="ARBA00022714"/>
    </source>
</evidence>
<evidence type="ECO:0000256" key="8">
    <source>
        <dbReference type="ARBA" id="ARBA00022723"/>
    </source>
</evidence>
<evidence type="ECO:0000256" key="9">
    <source>
        <dbReference type="ARBA" id="ARBA00023002"/>
    </source>
</evidence>
<evidence type="ECO:0000256" key="1">
    <source>
        <dbReference type="ARBA" id="ARBA00001962"/>
    </source>
</evidence>
<dbReference type="EMBL" id="CAJOAX010007582">
    <property type="protein sequence ID" value="CAF4012978.1"/>
    <property type="molecule type" value="Genomic_DNA"/>
</dbReference>
<comment type="similarity">
    <text evidence="4">Belongs to the choline monooxygenase family.</text>
</comment>
<proteinExistence type="inferred from homology"/>
<accession>A0A813X2N9</accession>
<dbReference type="UniPathway" id="UPA00529">
    <property type="reaction ID" value="UER00430"/>
</dbReference>
<organism evidence="14 17">
    <name type="scientific">Rotaria sordida</name>
    <dbReference type="NCBI Taxonomy" id="392033"/>
    <lineage>
        <taxon>Eukaryota</taxon>
        <taxon>Metazoa</taxon>
        <taxon>Spiralia</taxon>
        <taxon>Gnathifera</taxon>
        <taxon>Rotifera</taxon>
        <taxon>Eurotatoria</taxon>
        <taxon>Bdelloidea</taxon>
        <taxon>Philodinida</taxon>
        <taxon>Philodinidae</taxon>
        <taxon>Rotaria</taxon>
    </lineage>
</organism>
<evidence type="ECO:0000256" key="4">
    <source>
        <dbReference type="ARBA" id="ARBA00010848"/>
    </source>
</evidence>
<dbReference type="Gene3D" id="2.102.10.10">
    <property type="entry name" value="Rieske [2Fe-2S] iron-sulphur domain"/>
    <property type="match status" value="1"/>
</dbReference>
<dbReference type="CDD" id="cd03469">
    <property type="entry name" value="Rieske_RO_Alpha_N"/>
    <property type="match status" value="1"/>
</dbReference>
<feature type="domain" description="Rieske" evidence="13">
    <location>
        <begin position="72"/>
        <end position="182"/>
    </location>
</feature>
<dbReference type="Proteomes" id="UP000663870">
    <property type="component" value="Unassembled WGS sequence"/>
</dbReference>
<comment type="cofactor">
    <cofactor evidence="1">
        <name>Fe cation</name>
        <dbReference type="ChEBI" id="CHEBI:24875"/>
    </cofactor>
</comment>
<dbReference type="EMBL" id="CAJNOH010000093">
    <property type="protein sequence ID" value="CAF0860811.1"/>
    <property type="molecule type" value="Genomic_DNA"/>
</dbReference>
<dbReference type="EC" id="1.14.15.7" evidence="5"/>
<comment type="caution">
    <text evidence="14">The sequence shown here is derived from an EMBL/GenBank/DDBJ whole genome shotgun (WGS) entry which is preliminary data.</text>
</comment>
<evidence type="ECO:0000313" key="14">
    <source>
        <dbReference type="EMBL" id="CAF0860811.1"/>
    </source>
</evidence>
<dbReference type="PRINTS" id="PR00090">
    <property type="entry name" value="RNGDIOXGNASE"/>
</dbReference>
<evidence type="ECO:0000259" key="13">
    <source>
        <dbReference type="PROSITE" id="PS51296"/>
    </source>
</evidence>
<sequence>MNFRLLRSSLLLQVSCRHLKIYSPSNKTQIEYLLQSWSSKIPVERALTLPSSFYTSRDIFELERYAIFGQNWLLAGRKSQLKKPGDFLTDRFLSEPYIINIDKTSTLYAHYNVCCHHGMILLNNNQGHIETNEITCPYHGWLYDFNGRLKRAFRLKTIEQFKASTIRLKPISIQTIGPFIYLNFNFLNNDNIKNDLSHIEYIDKKYLKSTNYEQLEYVSRKSYHIKCNWKIFIDNFLDGGYHVPYAHKQLCSILNMNEYKTVVDHPKISVQYCSGTKRTEGDVLFIYIYPNLMINRYGPYMDTNLVVPIDERNCIVHMDYYYCPQSTNKTHENDSQNDSYVVQQEDIYLCENVQLGLESQAYDSGRYAPTVEHAMHDFHKTLFDQLENYYNNHVK</sequence>
<dbReference type="EMBL" id="CAJNOL010000394">
    <property type="protein sequence ID" value="CAF1044532.1"/>
    <property type="molecule type" value="Genomic_DNA"/>
</dbReference>
<evidence type="ECO:0000256" key="2">
    <source>
        <dbReference type="ARBA" id="ARBA00002149"/>
    </source>
</evidence>
<comment type="catalytic activity">
    <reaction evidence="12">
        <text>choline + 2 reduced [2Fe-2S]-[ferredoxin] + O2 + 2 H(+) = betaine aldehyde hydrate + 2 oxidized [2Fe-2S]-[ferredoxin] + H2O</text>
        <dbReference type="Rhea" id="RHEA:17769"/>
        <dbReference type="Rhea" id="RHEA-COMP:10000"/>
        <dbReference type="Rhea" id="RHEA-COMP:10001"/>
        <dbReference type="ChEBI" id="CHEBI:15354"/>
        <dbReference type="ChEBI" id="CHEBI:15377"/>
        <dbReference type="ChEBI" id="CHEBI:15378"/>
        <dbReference type="ChEBI" id="CHEBI:15379"/>
        <dbReference type="ChEBI" id="CHEBI:15870"/>
        <dbReference type="ChEBI" id="CHEBI:33737"/>
        <dbReference type="ChEBI" id="CHEBI:33738"/>
        <dbReference type="EC" id="1.14.15.7"/>
    </reaction>
</comment>
<dbReference type="GO" id="GO:0051537">
    <property type="term" value="F:2 iron, 2 sulfur cluster binding"/>
    <property type="evidence" value="ECO:0007669"/>
    <property type="project" value="UniProtKB-KW"/>
</dbReference>
<evidence type="ECO:0000256" key="11">
    <source>
        <dbReference type="ARBA" id="ARBA00023014"/>
    </source>
</evidence>
<evidence type="ECO:0000313" key="17">
    <source>
        <dbReference type="Proteomes" id="UP000663854"/>
    </source>
</evidence>
<evidence type="ECO:0000256" key="3">
    <source>
        <dbReference type="ARBA" id="ARBA00004866"/>
    </source>
</evidence>
<comment type="pathway">
    <text evidence="3">Amine and polyamine biosynthesis; betaine biosynthesis via choline pathway; betaine aldehyde from choline (monooxygenase route): step 1/1.</text>
</comment>
<dbReference type="GO" id="GO:0019133">
    <property type="term" value="F:choline monooxygenase activity"/>
    <property type="evidence" value="ECO:0007669"/>
    <property type="project" value="UniProtKB-EC"/>
</dbReference>
<gene>
    <name evidence="15" type="ORF">JXQ802_LOCUS16326</name>
    <name evidence="16" type="ORF">OTI717_LOCUS29659</name>
    <name evidence="14" type="ORF">PYM288_LOCUS7548</name>
</gene>
<dbReference type="SUPFAM" id="SSF55961">
    <property type="entry name" value="Bet v1-like"/>
    <property type="match status" value="1"/>
</dbReference>
<dbReference type="Gene3D" id="3.90.380.10">
    <property type="entry name" value="Naphthalene 1,2-dioxygenase Alpha Subunit, Chain A, domain 1"/>
    <property type="match status" value="2"/>
</dbReference>
<dbReference type="InterPro" id="IPR015879">
    <property type="entry name" value="Ring_hydroxy_dOase_asu_C_dom"/>
</dbReference>
<evidence type="ECO:0000313" key="16">
    <source>
        <dbReference type="EMBL" id="CAF4012978.1"/>
    </source>
</evidence>
<evidence type="ECO:0000256" key="12">
    <source>
        <dbReference type="ARBA" id="ARBA00049097"/>
    </source>
</evidence>
<dbReference type="GO" id="GO:0005506">
    <property type="term" value="F:iron ion binding"/>
    <property type="evidence" value="ECO:0007669"/>
    <property type="project" value="InterPro"/>
</dbReference>
<dbReference type="PANTHER" id="PTHR43756:SF5">
    <property type="entry name" value="CHOLINE MONOOXYGENASE, CHLOROPLASTIC"/>
    <property type="match status" value="1"/>
</dbReference>
<keyword evidence="10" id="KW-0408">Iron</keyword>
<keyword evidence="8" id="KW-0479">Metal-binding</keyword>
<dbReference type="GO" id="GO:0019285">
    <property type="term" value="P:glycine betaine biosynthetic process from choline"/>
    <property type="evidence" value="ECO:0007669"/>
    <property type="project" value="UniProtKB-UniPathway"/>
</dbReference>
<evidence type="ECO:0000256" key="10">
    <source>
        <dbReference type="ARBA" id="ARBA00023004"/>
    </source>
</evidence>
<keyword evidence="9" id="KW-0560">Oxidoreductase</keyword>
<evidence type="ECO:0000313" key="18">
    <source>
        <dbReference type="Proteomes" id="UP000663870"/>
    </source>
</evidence>
<dbReference type="PANTHER" id="PTHR43756">
    <property type="entry name" value="CHOLINE MONOOXYGENASE, CHLOROPLASTIC"/>
    <property type="match status" value="1"/>
</dbReference>
<name>A0A813X2N9_9BILA</name>
<dbReference type="Proteomes" id="UP000663823">
    <property type="component" value="Unassembled WGS sequence"/>
</dbReference>
<dbReference type="Pfam" id="PF00355">
    <property type="entry name" value="Rieske"/>
    <property type="match status" value="1"/>
</dbReference>
<keyword evidence="18" id="KW-1185">Reference proteome</keyword>
<protein>
    <recommendedName>
        <fullName evidence="6">Choline monooxygenase, chloroplastic</fullName>
        <ecNumber evidence="5">1.14.15.7</ecNumber>
    </recommendedName>
</protein>
<dbReference type="InterPro" id="IPR036922">
    <property type="entry name" value="Rieske_2Fe-2S_sf"/>
</dbReference>
<dbReference type="InterPro" id="IPR001663">
    <property type="entry name" value="Rng_hydr_dOase-A"/>
</dbReference>
<keyword evidence="7" id="KW-0001">2Fe-2S</keyword>